<dbReference type="EMBL" id="VOBL01000029">
    <property type="protein sequence ID" value="KAA0973344.1"/>
    <property type="molecule type" value="Genomic_DNA"/>
</dbReference>
<dbReference type="RefSeq" id="WP_149620906.1">
    <property type="nucleotide sequence ID" value="NZ_VOBL01000029.1"/>
</dbReference>
<dbReference type="AlphaFoldDB" id="A0A5B0E333"/>
<name>A0A5B0E333_9MICC</name>
<dbReference type="Proteomes" id="UP000323856">
    <property type="component" value="Unassembled WGS sequence"/>
</dbReference>
<dbReference type="InterPro" id="IPR006881">
    <property type="entry name" value="RepA_C"/>
</dbReference>
<accession>A0A5B0E333</accession>
<evidence type="ECO:0000313" key="2">
    <source>
        <dbReference type="Proteomes" id="UP000323856"/>
    </source>
</evidence>
<comment type="caution">
    <text evidence="1">The sequence shown here is derived from an EMBL/GenBank/DDBJ whole genome shotgun (WGS) entry which is preliminary data.</text>
</comment>
<evidence type="ECO:0008006" key="3">
    <source>
        <dbReference type="Google" id="ProtNLM"/>
    </source>
</evidence>
<organism evidence="1 2">
    <name type="scientific">Paeniglutamicibacter gangotriensis</name>
    <dbReference type="NCBI Taxonomy" id="254787"/>
    <lineage>
        <taxon>Bacteria</taxon>
        <taxon>Bacillati</taxon>
        <taxon>Actinomycetota</taxon>
        <taxon>Actinomycetes</taxon>
        <taxon>Micrococcales</taxon>
        <taxon>Micrococcaceae</taxon>
        <taxon>Paeniglutamicibacter</taxon>
    </lineage>
</organism>
<dbReference type="OrthoDB" id="1524783at2"/>
<gene>
    <name evidence="1" type="ORF">FQ154_18760</name>
</gene>
<protein>
    <recommendedName>
        <fullName evidence="3">Plasmid encoded RepA protein</fullName>
    </recommendedName>
</protein>
<dbReference type="Pfam" id="PF04796">
    <property type="entry name" value="RepA_C"/>
    <property type="match status" value="1"/>
</dbReference>
<sequence>MNSSATASDKSEDTETLSALISPIQAKALKAGLAINEDPETEPLTLAPWFMASLSLPYRDPGSGLLAWERENGNVRIILSPYVDRGKAYYPYGVIPRLLLTWMTTEAIRTRSPEIKIAESLSAFMRQVGVGKGGTQKQRLLDQMQRLFNANIRLEHQELVEREGTELVHQTTRNFQFAEEHELWLKKENGVATSIEWGSTVTLSPRFYESIKEHSFPIYTEALRALGNSPLRLDIYLFMVNRIFRLKGRTRITWEQLNAQFGGNYKHLRMFKHAFIKHLDAVSVVYPEARFAVSNKFLMLYPSGQHVPSMPENIQSLGESPDFAR</sequence>
<evidence type="ECO:0000313" key="1">
    <source>
        <dbReference type="EMBL" id="KAA0973344.1"/>
    </source>
</evidence>
<reference evidence="1 2" key="1">
    <citation type="submission" date="2019-07" db="EMBL/GenBank/DDBJ databases">
        <title>Analysis of the biochemical properties, biological activity and biotechnological potential of siderophores and biosurfactants produced by Antarctic psychrotolerant bacteria.</title>
        <authorList>
            <person name="Styczynski M."/>
            <person name="Krucon T."/>
            <person name="Decewicz P."/>
            <person name="Dziewit L."/>
        </authorList>
    </citation>
    <scope>NUCLEOTIDE SEQUENCE [LARGE SCALE GENOMIC DNA]</scope>
    <source>
        <strain evidence="1 2">ANT_H27</strain>
    </source>
</reference>
<proteinExistence type="predicted"/>